<evidence type="ECO:0000313" key="1">
    <source>
        <dbReference type="EMBL" id="AGR59031.1"/>
    </source>
</evidence>
<dbReference type="PATRIC" id="fig|1197719.3.peg.1839"/>
<proteinExistence type="predicted"/>
<dbReference type="HOGENOM" id="CLU_3348320_0_0_6"/>
<dbReference type="AlphaFoldDB" id="S5MQQ7"/>
<sequence length="37" mass="4133">MLLICTNYANVLIIHDKDFLTLPLKRSNGLLKGVSFA</sequence>
<evidence type="ECO:0000313" key="2">
    <source>
        <dbReference type="Proteomes" id="UP000015042"/>
    </source>
</evidence>
<gene>
    <name evidence="1" type="ORF">A464_1846</name>
</gene>
<organism evidence="1 2">
    <name type="scientific">Salmonella bongori N268-08</name>
    <dbReference type="NCBI Taxonomy" id="1197719"/>
    <lineage>
        <taxon>Bacteria</taxon>
        <taxon>Pseudomonadati</taxon>
        <taxon>Pseudomonadota</taxon>
        <taxon>Gammaproteobacteria</taxon>
        <taxon>Enterobacterales</taxon>
        <taxon>Enterobacteriaceae</taxon>
        <taxon>Salmonella</taxon>
    </lineage>
</organism>
<name>S5MQQ7_SALBN</name>
<protein>
    <submittedName>
        <fullName evidence="1">Uncharacterized protein</fullName>
    </submittedName>
</protein>
<dbReference type="Proteomes" id="UP000015042">
    <property type="component" value="Chromosome"/>
</dbReference>
<reference evidence="1 2" key="1">
    <citation type="submission" date="2013-07" db="EMBL/GenBank/DDBJ databases">
        <title>Genome sequence of Salmonella bongori N268-08 - a rare clinical isolate.</title>
        <authorList>
            <person name="Marti R."/>
            <person name="Hagens S."/>
            <person name="Loessner M.J."/>
            <person name="Klumpp J."/>
        </authorList>
    </citation>
    <scope>NUCLEOTIDE SEQUENCE [LARGE SCALE GENOMIC DNA]</scope>
    <source>
        <strain evidence="1 2">N268-08</strain>
    </source>
</reference>
<accession>S5MQQ7</accession>
<dbReference type="KEGG" id="sbz:A464_1846"/>
<dbReference type="EMBL" id="CP006608">
    <property type="protein sequence ID" value="AGR59031.1"/>
    <property type="molecule type" value="Genomic_DNA"/>
</dbReference>